<feature type="region of interest" description="Disordered" evidence="1">
    <location>
        <begin position="1"/>
        <end position="49"/>
    </location>
</feature>
<sequence>MISIQRAMLPSHAPTATSPPPAPHRTHSRNLPSRLVSPPAAPPTSHGGPSILQGSIYPAPAPAMCCRPCMLFRLGLPAAATPQYWHRSNPAIVRHLHRLVAAWIATRHRDAALRAAQSHDAILLRQTSSPPLPSSAHSPSIVLINSSTRAPHGMSS</sequence>
<keyword evidence="3" id="KW-1185">Reference proteome</keyword>
<dbReference type="EMBL" id="JAADJZ010000003">
    <property type="protein sequence ID" value="KAF2876125.1"/>
    <property type="molecule type" value="Genomic_DNA"/>
</dbReference>
<evidence type="ECO:0000313" key="3">
    <source>
        <dbReference type="Proteomes" id="UP000481861"/>
    </source>
</evidence>
<protein>
    <submittedName>
        <fullName evidence="2">Uncharacterized protein</fullName>
    </submittedName>
</protein>
<organism evidence="2 3">
    <name type="scientific">Massariosphaeria phaeospora</name>
    <dbReference type="NCBI Taxonomy" id="100035"/>
    <lineage>
        <taxon>Eukaryota</taxon>
        <taxon>Fungi</taxon>
        <taxon>Dikarya</taxon>
        <taxon>Ascomycota</taxon>
        <taxon>Pezizomycotina</taxon>
        <taxon>Dothideomycetes</taxon>
        <taxon>Pleosporomycetidae</taxon>
        <taxon>Pleosporales</taxon>
        <taxon>Pleosporales incertae sedis</taxon>
        <taxon>Massariosphaeria</taxon>
    </lineage>
</organism>
<name>A0A7C8MVL7_9PLEO</name>
<proteinExistence type="predicted"/>
<reference evidence="2 3" key="1">
    <citation type="submission" date="2020-01" db="EMBL/GenBank/DDBJ databases">
        <authorList>
            <consortium name="DOE Joint Genome Institute"/>
            <person name="Haridas S."/>
            <person name="Albert R."/>
            <person name="Binder M."/>
            <person name="Bloem J."/>
            <person name="Labutti K."/>
            <person name="Salamov A."/>
            <person name="Andreopoulos B."/>
            <person name="Baker S.E."/>
            <person name="Barry K."/>
            <person name="Bills G."/>
            <person name="Bluhm B.H."/>
            <person name="Cannon C."/>
            <person name="Castanera R."/>
            <person name="Culley D.E."/>
            <person name="Daum C."/>
            <person name="Ezra D."/>
            <person name="Gonzalez J.B."/>
            <person name="Henrissat B."/>
            <person name="Kuo A."/>
            <person name="Liang C."/>
            <person name="Lipzen A."/>
            <person name="Lutzoni F."/>
            <person name="Magnuson J."/>
            <person name="Mondo S."/>
            <person name="Nolan M."/>
            <person name="Ohm R."/>
            <person name="Pangilinan J."/>
            <person name="Park H.-J.H."/>
            <person name="Ramirez L."/>
            <person name="Alfaro M."/>
            <person name="Sun H."/>
            <person name="Tritt A."/>
            <person name="Yoshinaga Y."/>
            <person name="Zwiers L.-H.L."/>
            <person name="Turgeon B.G."/>
            <person name="Goodwin S.B."/>
            <person name="Spatafora J.W."/>
            <person name="Crous P.W."/>
            <person name="Grigoriev I.V."/>
        </authorList>
    </citation>
    <scope>NUCLEOTIDE SEQUENCE [LARGE SCALE GENOMIC DNA]</scope>
    <source>
        <strain evidence="2 3">CBS 611.86</strain>
    </source>
</reference>
<comment type="caution">
    <text evidence="2">The sequence shown here is derived from an EMBL/GenBank/DDBJ whole genome shotgun (WGS) entry which is preliminary data.</text>
</comment>
<dbReference type="Proteomes" id="UP000481861">
    <property type="component" value="Unassembled WGS sequence"/>
</dbReference>
<evidence type="ECO:0000256" key="1">
    <source>
        <dbReference type="SAM" id="MobiDB-lite"/>
    </source>
</evidence>
<accession>A0A7C8MVL7</accession>
<evidence type="ECO:0000313" key="2">
    <source>
        <dbReference type="EMBL" id="KAF2876125.1"/>
    </source>
</evidence>
<gene>
    <name evidence="2" type="ORF">BDV95DRAFT_217345</name>
</gene>
<dbReference type="AlphaFoldDB" id="A0A7C8MVL7"/>